<keyword evidence="3" id="KW-0804">Transcription</keyword>
<keyword evidence="2" id="KW-0238">DNA-binding</keyword>
<evidence type="ECO:0000259" key="4">
    <source>
        <dbReference type="SMART" id="SM00418"/>
    </source>
</evidence>
<dbReference type="InterPro" id="IPR051011">
    <property type="entry name" value="Metal_resp_trans_reg"/>
</dbReference>
<reference evidence="5 6" key="1">
    <citation type="submission" date="2016-07" db="EMBL/GenBank/DDBJ databases">
        <title>Draft genome of Streptomyces diastatochromogenes.</title>
        <authorList>
            <person name="Podduturi R."/>
            <person name="Lukassen M.B."/>
            <person name="Clausen N."/>
            <person name="Nielsen J.L."/>
            <person name="Jorgensen N.O."/>
        </authorList>
    </citation>
    <scope>NUCLEOTIDE SEQUENCE [LARGE SCALE GENOMIC DNA]</scope>
    <source>
        <strain evidence="5 6">DSM 40608</strain>
    </source>
</reference>
<accession>A0A233SEF0</accession>
<dbReference type="InterPro" id="IPR036388">
    <property type="entry name" value="WH-like_DNA-bd_sf"/>
</dbReference>
<comment type="caution">
    <text evidence="5">The sequence shown here is derived from an EMBL/GenBank/DDBJ whole genome shotgun (WGS) entry which is preliminary data.</text>
</comment>
<dbReference type="InterPro" id="IPR036390">
    <property type="entry name" value="WH_DNA-bd_sf"/>
</dbReference>
<dbReference type="PANTHER" id="PTHR43132:SF8">
    <property type="entry name" value="HTH-TYPE TRANSCRIPTIONAL REGULATOR KMTR"/>
    <property type="match status" value="1"/>
</dbReference>
<evidence type="ECO:0000256" key="1">
    <source>
        <dbReference type="ARBA" id="ARBA00023015"/>
    </source>
</evidence>
<dbReference type="InterPro" id="IPR011991">
    <property type="entry name" value="ArsR-like_HTH"/>
</dbReference>
<dbReference type="PANTHER" id="PTHR43132">
    <property type="entry name" value="ARSENICAL RESISTANCE OPERON REPRESSOR ARSR-RELATED"/>
    <property type="match status" value="1"/>
</dbReference>
<keyword evidence="1" id="KW-0805">Transcription regulation</keyword>
<dbReference type="Pfam" id="PF12840">
    <property type="entry name" value="HTH_20"/>
    <property type="match status" value="1"/>
</dbReference>
<dbReference type="CDD" id="cd00090">
    <property type="entry name" value="HTH_ARSR"/>
    <property type="match status" value="1"/>
</dbReference>
<keyword evidence="6" id="KW-1185">Reference proteome</keyword>
<dbReference type="OrthoDB" id="3808065at2"/>
<sequence length="334" mass="36345">MLRIHFTGEDLARIRIAPEPDPLWELLISLNRLRRRDAGVIFGSWLKDTLPRVPASTRVLTALAPPVGYSVDFLTAATGGGVSDRTEALRSTPLRQVHTDLGEFGRRHPTRRLPSWCRELVTGEASGLGRIADAADAYFAAVLAPYWDRVRAQVSRDRSRRSTTLLDGGWDAVLSTLHPSARWEYPVLQLDYPVDQELRLMGRGLLLQPSFFCRHAPTAFADPTLPPVLVYPIEHQVNWASPQAGSADGQALTALIGPTRSALLHAVADGTSSTGELARRAGTTAPNASRHIAALRETALISSHRHRNTVLHTVTELGLALLGGGDPLIPEQSG</sequence>
<dbReference type="SUPFAM" id="SSF46785">
    <property type="entry name" value="Winged helix' DNA-binding domain"/>
    <property type="match status" value="1"/>
</dbReference>
<evidence type="ECO:0000256" key="2">
    <source>
        <dbReference type="ARBA" id="ARBA00023125"/>
    </source>
</evidence>
<organism evidence="5 6">
    <name type="scientific">Streptomyces diastatochromogenes</name>
    <dbReference type="NCBI Taxonomy" id="42236"/>
    <lineage>
        <taxon>Bacteria</taxon>
        <taxon>Bacillati</taxon>
        <taxon>Actinomycetota</taxon>
        <taxon>Actinomycetes</taxon>
        <taxon>Kitasatosporales</taxon>
        <taxon>Streptomycetaceae</taxon>
        <taxon>Streptomyces</taxon>
    </lineage>
</organism>
<dbReference type="RefSeq" id="WP_094217883.1">
    <property type="nucleotide sequence ID" value="NZ_MCGQ01000016.1"/>
</dbReference>
<evidence type="ECO:0000313" key="6">
    <source>
        <dbReference type="Proteomes" id="UP000215483"/>
    </source>
</evidence>
<dbReference type="EMBL" id="MCGQ01000016">
    <property type="protein sequence ID" value="OXY94021.1"/>
    <property type="molecule type" value="Genomic_DNA"/>
</dbReference>
<protein>
    <recommendedName>
        <fullName evidence="4">HTH arsR-type domain-containing protein</fullName>
    </recommendedName>
</protein>
<dbReference type="Gene3D" id="1.10.10.10">
    <property type="entry name" value="Winged helix-like DNA-binding domain superfamily/Winged helix DNA-binding domain"/>
    <property type="match status" value="1"/>
</dbReference>
<proteinExistence type="predicted"/>
<dbReference type="GO" id="GO:0003700">
    <property type="term" value="F:DNA-binding transcription factor activity"/>
    <property type="evidence" value="ECO:0007669"/>
    <property type="project" value="InterPro"/>
</dbReference>
<evidence type="ECO:0000313" key="5">
    <source>
        <dbReference type="EMBL" id="OXY94021.1"/>
    </source>
</evidence>
<evidence type="ECO:0000256" key="3">
    <source>
        <dbReference type="ARBA" id="ARBA00023163"/>
    </source>
</evidence>
<dbReference type="SMART" id="SM00418">
    <property type="entry name" value="HTH_ARSR"/>
    <property type="match status" value="1"/>
</dbReference>
<dbReference type="InterPro" id="IPR001845">
    <property type="entry name" value="HTH_ArsR_DNA-bd_dom"/>
</dbReference>
<name>A0A233SEF0_STRDA</name>
<dbReference type="GO" id="GO:0003677">
    <property type="term" value="F:DNA binding"/>
    <property type="evidence" value="ECO:0007669"/>
    <property type="project" value="UniProtKB-KW"/>
</dbReference>
<dbReference type="Proteomes" id="UP000215483">
    <property type="component" value="Unassembled WGS sequence"/>
</dbReference>
<dbReference type="AlphaFoldDB" id="A0A233SEF0"/>
<gene>
    <name evidence="5" type="ORF">BEK98_19190</name>
</gene>
<feature type="domain" description="HTH arsR-type" evidence="4">
    <location>
        <begin position="250"/>
        <end position="326"/>
    </location>
</feature>